<protein>
    <submittedName>
        <fullName evidence="7">FUSC family protein</fullName>
    </submittedName>
</protein>
<dbReference type="EMBL" id="JAAXKZ010000006">
    <property type="protein sequence ID" value="NMH90615.1"/>
    <property type="molecule type" value="Genomic_DNA"/>
</dbReference>
<dbReference type="Pfam" id="PF06081">
    <property type="entry name" value="ArAE_1"/>
    <property type="match status" value="1"/>
</dbReference>
<reference evidence="7 8" key="1">
    <citation type="submission" date="2020-04" db="EMBL/GenBank/DDBJ databases">
        <authorList>
            <person name="Klaysubun C."/>
            <person name="Duangmal K."/>
            <person name="Lipun K."/>
        </authorList>
    </citation>
    <scope>NUCLEOTIDE SEQUENCE [LARGE SCALE GENOMIC DNA]</scope>
    <source>
        <strain evidence="7 8">DSM 45300</strain>
    </source>
</reference>
<feature type="transmembrane region" description="Helical" evidence="6">
    <location>
        <begin position="137"/>
        <end position="157"/>
    </location>
</feature>
<accession>A0A848DDF9</accession>
<name>A0A848DDF9_9PSEU</name>
<evidence type="ECO:0000256" key="1">
    <source>
        <dbReference type="ARBA" id="ARBA00004651"/>
    </source>
</evidence>
<evidence type="ECO:0000256" key="6">
    <source>
        <dbReference type="SAM" id="Phobius"/>
    </source>
</evidence>
<keyword evidence="8" id="KW-1185">Reference proteome</keyword>
<dbReference type="RefSeq" id="WP_169410107.1">
    <property type="nucleotide sequence ID" value="NZ_JAAXKZ010000006.1"/>
</dbReference>
<dbReference type="InterPro" id="IPR010343">
    <property type="entry name" value="ArAE_1"/>
</dbReference>
<evidence type="ECO:0000313" key="7">
    <source>
        <dbReference type="EMBL" id="NMH90615.1"/>
    </source>
</evidence>
<evidence type="ECO:0000313" key="8">
    <source>
        <dbReference type="Proteomes" id="UP000586918"/>
    </source>
</evidence>
<feature type="transmembrane region" description="Helical" evidence="6">
    <location>
        <begin position="41"/>
        <end position="62"/>
    </location>
</feature>
<comment type="subcellular location">
    <subcellularLocation>
        <location evidence="1">Cell membrane</location>
        <topology evidence="1">Multi-pass membrane protein</topology>
    </subcellularLocation>
</comment>
<keyword evidence="2" id="KW-1003">Cell membrane</keyword>
<dbReference type="GO" id="GO:0005886">
    <property type="term" value="C:plasma membrane"/>
    <property type="evidence" value="ECO:0007669"/>
    <property type="project" value="UniProtKB-SubCell"/>
</dbReference>
<feature type="transmembrane region" description="Helical" evidence="6">
    <location>
        <begin position="93"/>
        <end position="117"/>
    </location>
</feature>
<sequence length="373" mass="39471">MSRPAARVTIEGSGYVPVVRMVRFLSERVAALRRPGREREIVVQAAKSALAALLALVATWWLEAPNAFLAPYAAVLAVTGTVYRSWRNAVQQAAVVLAGVLLAYVLGVVGAPASVAIPLAVFTGLLIGRWHRFGPDGYWIAITAVIMVASGFSSHLWHLAMWAGLTVTGTLIGASVNTLVLPPVHLRVGDDAVRRLGAELVDLVRAMADGVRNGCDTANADEWVHRARQLRGAVLRADDAVWYGQESTWWNPRRRLIRRVGAGLAGPSAVERLSRAVEGTMQSAALLADLAREQERSDPGLAEPLDRLADGVDAMVAHIGGADDRLAGVLAGPLDQVRSSRAEAGISAGALRGAVVLAVEDALAALTPGPVNR</sequence>
<keyword evidence="4 6" id="KW-1133">Transmembrane helix</keyword>
<evidence type="ECO:0000256" key="4">
    <source>
        <dbReference type="ARBA" id="ARBA00022989"/>
    </source>
</evidence>
<feature type="transmembrane region" description="Helical" evidence="6">
    <location>
        <begin position="68"/>
        <end position="86"/>
    </location>
</feature>
<comment type="caution">
    <text evidence="7">The sequence shown here is derived from an EMBL/GenBank/DDBJ whole genome shotgun (WGS) entry which is preliminary data.</text>
</comment>
<gene>
    <name evidence="7" type="ORF">HF519_03260</name>
</gene>
<evidence type="ECO:0000256" key="3">
    <source>
        <dbReference type="ARBA" id="ARBA00022692"/>
    </source>
</evidence>
<keyword evidence="3 6" id="KW-0812">Transmembrane</keyword>
<dbReference type="Proteomes" id="UP000586918">
    <property type="component" value="Unassembled WGS sequence"/>
</dbReference>
<keyword evidence="5 6" id="KW-0472">Membrane</keyword>
<evidence type="ECO:0000256" key="5">
    <source>
        <dbReference type="ARBA" id="ARBA00023136"/>
    </source>
</evidence>
<proteinExistence type="predicted"/>
<organism evidence="7 8">
    <name type="scientific">Pseudonocardia bannensis</name>
    <dbReference type="NCBI Taxonomy" id="630973"/>
    <lineage>
        <taxon>Bacteria</taxon>
        <taxon>Bacillati</taxon>
        <taxon>Actinomycetota</taxon>
        <taxon>Actinomycetes</taxon>
        <taxon>Pseudonocardiales</taxon>
        <taxon>Pseudonocardiaceae</taxon>
        <taxon>Pseudonocardia</taxon>
    </lineage>
</organism>
<dbReference type="AlphaFoldDB" id="A0A848DDF9"/>
<evidence type="ECO:0000256" key="2">
    <source>
        <dbReference type="ARBA" id="ARBA00022475"/>
    </source>
</evidence>